<evidence type="ECO:0000256" key="1">
    <source>
        <dbReference type="SAM" id="MobiDB-lite"/>
    </source>
</evidence>
<feature type="compositionally biased region" description="Low complexity" evidence="1">
    <location>
        <begin position="42"/>
        <end position="66"/>
    </location>
</feature>
<evidence type="ECO:0000313" key="2">
    <source>
        <dbReference type="EMBL" id="MBB6646800.1"/>
    </source>
</evidence>
<dbReference type="PROSITE" id="PS51257">
    <property type="entry name" value="PROKAR_LIPOPROTEIN"/>
    <property type="match status" value="1"/>
</dbReference>
<dbReference type="Gene3D" id="3.40.390.10">
    <property type="entry name" value="Collagenase (Catalytic Domain)"/>
    <property type="match status" value="1"/>
</dbReference>
<accession>A0A7J9SIL8</accession>
<dbReference type="RefSeq" id="WP_185193146.1">
    <property type="nucleotide sequence ID" value="NZ_JACKXD010000003.1"/>
</dbReference>
<dbReference type="AlphaFoldDB" id="A0A7J9SIL8"/>
<dbReference type="SUPFAM" id="SSF55486">
    <property type="entry name" value="Metalloproteases ('zincins'), catalytic domain"/>
    <property type="match status" value="1"/>
</dbReference>
<gene>
    <name evidence="2" type="ORF">H5V44_10975</name>
</gene>
<organism evidence="2 3">
    <name type="scientific">Halobellus ruber</name>
    <dbReference type="NCBI Taxonomy" id="2761102"/>
    <lineage>
        <taxon>Archaea</taxon>
        <taxon>Methanobacteriati</taxon>
        <taxon>Methanobacteriota</taxon>
        <taxon>Stenosarchaea group</taxon>
        <taxon>Halobacteria</taxon>
        <taxon>Halobacteriales</taxon>
        <taxon>Haloferacaceae</taxon>
        <taxon>Halobellus</taxon>
    </lineage>
</organism>
<keyword evidence="3" id="KW-1185">Reference proteome</keyword>
<reference evidence="2 3" key="1">
    <citation type="submission" date="2020-08" db="EMBL/GenBank/DDBJ databases">
        <authorList>
            <person name="Seo M.-J."/>
        </authorList>
    </citation>
    <scope>NUCLEOTIDE SEQUENCE [LARGE SCALE GENOMIC DNA]</scope>
    <source>
        <strain evidence="2 3">MBLA0160</strain>
    </source>
</reference>
<feature type="region of interest" description="Disordered" evidence="1">
    <location>
        <begin position="35"/>
        <end position="71"/>
    </location>
</feature>
<sequence length="360" mass="38058">MWNRSPSVAAAVAIAVVVVLAGCAGPALDAPGTAPAPTGVDASTEASGAAAATSAPSTPTPTGAGERANPWGSEPVVIAIADRAGTDREWAPLVREAAAFWEAKSERFAGFPTDYEVRPDAADPDLVIEFVDTVPECDGASDAAGCAPLLTDSRQVDRPETVSVRTGFADGSTVTVIEHELGHTLGLTHDDPPAAVMASRMVLYTEPLPNATEREFAWDDAEFTVYVDAERAGDPAGFREQVRQALEYYEDDPPGMPANLTFTPVDDPEDAEIVVRPVETSPCGSGAASCGGTAGWDPDGDGEVETYSELRVSLVDLDKDAVGWHVGYWLAFAFGAEPDSEKPPPFRDASYEERRSAWWE</sequence>
<feature type="region of interest" description="Disordered" evidence="1">
    <location>
        <begin position="339"/>
        <end position="360"/>
    </location>
</feature>
<comment type="caution">
    <text evidence="2">The sequence shown here is derived from an EMBL/GenBank/DDBJ whole genome shotgun (WGS) entry which is preliminary data.</text>
</comment>
<name>A0A7J9SIL8_9EURY</name>
<protein>
    <submittedName>
        <fullName evidence="2">Matrixin</fullName>
    </submittedName>
</protein>
<dbReference type="InterPro" id="IPR024079">
    <property type="entry name" value="MetalloPept_cat_dom_sf"/>
</dbReference>
<dbReference type="EMBL" id="JACKXD010000003">
    <property type="protein sequence ID" value="MBB6646800.1"/>
    <property type="molecule type" value="Genomic_DNA"/>
</dbReference>
<proteinExistence type="predicted"/>
<evidence type="ECO:0000313" key="3">
    <source>
        <dbReference type="Proteomes" id="UP000546257"/>
    </source>
</evidence>
<dbReference type="Proteomes" id="UP000546257">
    <property type="component" value="Unassembled WGS sequence"/>
</dbReference>
<dbReference type="GO" id="GO:0008237">
    <property type="term" value="F:metallopeptidase activity"/>
    <property type="evidence" value="ECO:0007669"/>
    <property type="project" value="InterPro"/>
</dbReference>